<feature type="transmembrane region" description="Helical" evidence="7">
    <location>
        <begin position="157"/>
        <end position="179"/>
    </location>
</feature>
<evidence type="ECO:0000256" key="1">
    <source>
        <dbReference type="ARBA" id="ARBA00004141"/>
    </source>
</evidence>
<evidence type="ECO:0000256" key="2">
    <source>
        <dbReference type="ARBA" id="ARBA00022448"/>
    </source>
</evidence>
<feature type="transmembrane region" description="Helical" evidence="7">
    <location>
        <begin position="284"/>
        <end position="305"/>
    </location>
</feature>
<feature type="transmembrane region" description="Helical" evidence="7">
    <location>
        <begin position="337"/>
        <end position="358"/>
    </location>
</feature>
<evidence type="ECO:0000259" key="8">
    <source>
        <dbReference type="Pfam" id="PF00324"/>
    </source>
</evidence>
<dbReference type="GO" id="GO:0015171">
    <property type="term" value="F:amino acid transmembrane transporter activity"/>
    <property type="evidence" value="ECO:0007669"/>
    <property type="project" value="TreeGrafter"/>
</dbReference>
<dbReference type="FunFam" id="1.20.1740.10:FF:000001">
    <property type="entry name" value="Amino acid permease"/>
    <property type="match status" value="1"/>
</dbReference>
<keyword evidence="2" id="KW-0813">Transport</keyword>
<feature type="transmembrane region" description="Helical" evidence="7">
    <location>
        <begin position="199"/>
        <end position="220"/>
    </location>
</feature>
<dbReference type="PROSITE" id="PS00218">
    <property type="entry name" value="AMINO_ACID_PERMEASE_1"/>
    <property type="match status" value="1"/>
</dbReference>
<comment type="subcellular location">
    <subcellularLocation>
        <location evidence="1">Membrane</location>
        <topology evidence="1">Multi-pass membrane protein</topology>
    </subcellularLocation>
</comment>
<dbReference type="Proteomes" id="UP000054921">
    <property type="component" value="Unassembled WGS sequence"/>
</dbReference>
<reference evidence="9 11" key="1">
    <citation type="submission" date="2015-11" db="EMBL/GenBank/DDBJ databases">
        <title>Genomic analysis of 38 Legionella species identifies large and diverse effector repertoires.</title>
        <authorList>
            <person name="Burstein D."/>
            <person name="Amaro F."/>
            <person name="Zusman T."/>
            <person name="Lifshitz Z."/>
            <person name="Cohen O."/>
            <person name="Gilbert J.A."/>
            <person name="Pupko T."/>
            <person name="Shuman H.A."/>
            <person name="Segal G."/>
        </authorList>
    </citation>
    <scope>NUCLEOTIDE SEQUENCE [LARGE SCALE GENOMIC DNA]</scope>
    <source>
        <strain evidence="9 11">ORW</strain>
    </source>
</reference>
<feature type="transmembrane region" description="Helical" evidence="7">
    <location>
        <begin position="438"/>
        <end position="458"/>
    </location>
</feature>
<dbReference type="PATRIC" id="fig|28084.5.peg.2645"/>
<feature type="transmembrane region" description="Helical" evidence="7">
    <location>
        <begin position="14"/>
        <end position="35"/>
    </location>
</feature>
<dbReference type="InterPro" id="IPR004841">
    <property type="entry name" value="AA-permease/SLC12A_dom"/>
</dbReference>
<evidence type="ECO:0000313" key="9">
    <source>
        <dbReference type="EMBL" id="KTC80429.1"/>
    </source>
</evidence>
<feature type="transmembrane region" description="Helical" evidence="7">
    <location>
        <begin position="127"/>
        <end position="145"/>
    </location>
</feature>
<protein>
    <submittedName>
        <fullName evidence="9">Amino acid (Lysine) permease</fullName>
    </submittedName>
</protein>
<feature type="domain" description="Amino acid permease/ SLC12A" evidence="8">
    <location>
        <begin position="20"/>
        <end position="468"/>
    </location>
</feature>
<dbReference type="InterPro" id="IPR050524">
    <property type="entry name" value="APC_YAT"/>
</dbReference>
<reference evidence="10 12" key="2">
    <citation type="submission" date="2018-12" db="EMBL/GenBank/DDBJ databases">
        <authorList>
            <consortium name="Pathogen Informatics"/>
        </authorList>
    </citation>
    <scope>NUCLEOTIDE SEQUENCE [LARGE SCALE GENOMIC DNA]</scope>
    <source>
        <strain evidence="10 12">NCTC11976</strain>
    </source>
</reference>
<keyword evidence="6 7" id="KW-0472">Membrane</keyword>
<keyword evidence="5 7" id="KW-1133">Transmembrane helix</keyword>
<dbReference type="InterPro" id="IPR004840">
    <property type="entry name" value="Amino_acid_permease_CS"/>
</dbReference>
<dbReference type="Pfam" id="PF00324">
    <property type="entry name" value="AA_permease"/>
    <property type="match status" value="1"/>
</dbReference>
<dbReference type="PIRSF" id="PIRSF006060">
    <property type="entry name" value="AA_transporter"/>
    <property type="match status" value="1"/>
</dbReference>
<feature type="transmembrane region" description="Helical" evidence="7">
    <location>
        <begin position="405"/>
        <end position="426"/>
    </location>
</feature>
<dbReference type="GO" id="GO:0016020">
    <property type="term" value="C:membrane"/>
    <property type="evidence" value="ECO:0007669"/>
    <property type="project" value="UniProtKB-SubCell"/>
</dbReference>
<sequence length="479" mass="52929">MHDLTSEPSLQRKLNARVLGMITLGGSIGTGIFLASGNALSLAGPGGTLLAYLIMGVMVYFLMTSLGEMAAFIPTSGSFYVYAARFFDPSLGYALGWNYWYSCAVYIASEISASALIMHFWFPESSSLLWCSIFLLLIMGFNAISTKAFGEMEYWLSLIKISVVILFIITGFFLVFGFTEYQAGGFQNWRIGDAPFHSGWIGILGAFVAAGFSFQGTELIGVAAGESVDPDKTIPKAIKMVFWRILIFFVLSLFVISLLIPYTSSQLISSDVVMSPFTLVFQQYNKAFAAMIMNAVILLAIISTANSSMYVGSRMLWYLAKEGHVPRVFSVVNRRGIPIYALALTSAVAMLAFLSSIFGNGTVYFWLLNATSLSGFIAWMGIAISHYRFRKAYLHQGKDPAQLPYLAKGYPFGPLFAFGVCLIVIGGQNYTALMATPIDWYGLLISYIGLPLFIMIWIGHKWIKKTKIIPLHECQFHCE</sequence>
<feature type="transmembrane region" description="Helical" evidence="7">
    <location>
        <begin position="364"/>
        <end position="384"/>
    </location>
</feature>
<evidence type="ECO:0000313" key="10">
    <source>
        <dbReference type="EMBL" id="VEB39136.1"/>
    </source>
</evidence>
<feature type="transmembrane region" description="Helical" evidence="7">
    <location>
        <begin position="241"/>
        <end position="264"/>
    </location>
</feature>
<keyword evidence="12" id="KW-1185">Reference proteome</keyword>
<gene>
    <name evidence="10" type="primary">lysP_2</name>
    <name evidence="9" type="ORF">Lche_2449</name>
    <name evidence="10" type="ORF">NCTC11976_03092</name>
</gene>
<keyword evidence="3 7" id="KW-0812">Transmembrane</keyword>
<evidence type="ECO:0000256" key="4">
    <source>
        <dbReference type="ARBA" id="ARBA00022970"/>
    </source>
</evidence>
<evidence type="ECO:0000256" key="7">
    <source>
        <dbReference type="SAM" id="Phobius"/>
    </source>
</evidence>
<proteinExistence type="predicted"/>
<dbReference type="STRING" id="28084.Lche_2449"/>
<accession>A0A0W0SBJ9</accession>
<dbReference type="Gene3D" id="1.20.1740.10">
    <property type="entry name" value="Amino acid/polyamine transporter I"/>
    <property type="match status" value="1"/>
</dbReference>
<evidence type="ECO:0000256" key="6">
    <source>
        <dbReference type="ARBA" id="ARBA00023136"/>
    </source>
</evidence>
<dbReference type="Proteomes" id="UP000277577">
    <property type="component" value="Chromosome"/>
</dbReference>
<dbReference type="AlphaFoldDB" id="A0A0W0SBJ9"/>
<dbReference type="PANTHER" id="PTHR43341:SF1">
    <property type="entry name" value="GENERAL AMINO-ACID PERMEASE GAP1"/>
    <property type="match status" value="1"/>
</dbReference>
<dbReference type="OrthoDB" id="5297508at2"/>
<organism evidence="9 11">
    <name type="scientific">Legionella cherrii</name>
    <dbReference type="NCBI Taxonomy" id="28084"/>
    <lineage>
        <taxon>Bacteria</taxon>
        <taxon>Pseudomonadati</taxon>
        <taxon>Pseudomonadota</taxon>
        <taxon>Gammaproteobacteria</taxon>
        <taxon>Legionellales</taxon>
        <taxon>Legionellaceae</taxon>
        <taxon>Legionella</taxon>
    </lineage>
</organism>
<dbReference type="EMBL" id="LR134173">
    <property type="protein sequence ID" value="VEB39136.1"/>
    <property type="molecule type" value="Genomic_DNA"/>
</dbReference>
<dbReference type="EMBL" id="LNXW01000013">
    <property type="protein sequence ID" value="KTC80429.1"/>
    <property type="molecule type" value="Genomic_DNA"/>
</dbReference>
<dbReference type="PANTHER" id="PTHR43341">
    <property type="entry name" value="AMINO ACID PERMEASE"/>
    <property type="match status" value="1"/>
</dbReference>
<evidence type="ECO:0000256" key="5">
    <source>
        <dbReference type="ARBA" id="ARBA00022989"/>
    </source>
</evidence>
<evidence type="ECO:0000313" key="12">
    <source>
        <dbReference type="Proteomes" id="UP000277577"/>
    </source>
</evidence>
<evidence type="ECO:0000256" key="3">
    <source>
        <dbReference type="ARBA" id="ARBA00022692"/>
    </source>
</evidence>
<keyword evidence="4" id="KW-0029">Amino-acid transport</keyword>
<evidence type="ECO:0000313" key="11">
    <source>
        <dbReference type="Proteomes" id="UP000054921"/>
    </source>
</evidence>
<name>A0A0W0SBJ9_9GAMM</name>
<feature type="transmembrane region" description="Helical" evidence="7">
    <location>
        <begin position="42"/>
        <end position="63"/>
    </location>
</feature>